<evidence type="ECO:0000256" key="2">
    <source>
        <dbReference type="SAM" id="SignalP"/>
    </source>
</evidence>
<dbReference type="GO" id="GO:0055085">
    <property type="term" value="P:transmembrane transport"/>
    <property type="evidence" value="ECO:0007669"/>
    <property type="project" value="InterPro"/>
</dbReference>
<reference evidence="3 4" key="1">
    <citation type="submission" date="2018-05" db="EMBL/GenBank/DDBJ databases">
        <title>Genomic Encyclopedia of Type Strains, Phase IV (KMG-V): Genome sequencing to study the core and pangenomes of soil and plant-associated prokaryotes.</title>
        <authorList>
            <person name="Whitman W."/>
        </authorList>
    </citation>
    <scope>NUCLEOTIDE SEQUENCE [LARGE SCALE GENOMIC DNA]</scope>
    <source>
        <strain evidence="3 4">SLV-132</strain>
    </source>
</reference>
<dbReference type="EMBL" id="QGGT01000001">
    <property type="protein sequence ID" value="PWK37139.1"/>
    <property type="molecule type" value="Genomic_DNA"/>
</dbReference>
<dbReference type="InterPro" id="IPR018389">
    <property type="entry name" value="DctP_fam"/>
</dbReference>
<dbReference type="NCBIfam" id="NF037995">
    <property type="entry name" value="TRAP_S1"/>
    <property type="match status" value="1"/>
</dbReference>
<organism evidence="3 4">
    <name type="scientific">Cupriavidus plantarum</name>
    <dbReference type="NCBI Taxonomy" id="942865"/>
    <lineage>
        <taxon>Bacteria</taxon>
        <taxon>Pseudomonadati</taxon>
        <taxon>Pseudomonadota</taxon>
        <taxon>Betaproteobacteria</taxon>
        <taxon>Burkholderiales</taxon>
        <taxon>Burkholderiaceae</taxon>
        <taxon>Cupriavidus</taxon>
    </lineage>
</organism>
<name>A0A316F0N8_9BURK</name>
<dbReference type="CDD" id="cd13602">
    <property type="entry name" value="PBP2_TRAP_BpDctp6_7"/>
    <property type="match status" value="1"/>
</dbReference>
<sequence>MRVKGVNTWAIVTGLVGGLVAALGSAPAAWADTKWDLPTGYPVNNLHTENLQKLADDVAQATGGKLKIQLHPNGSLLKANEIKRGVQTGQVQMGEILMSTLANENPVFGVDAVPFLATSYGDAFKLWQASRPVTEKVLDRQGMKLLYAVAWPPQGIYANKTLTSAADMKGLKWRAYNPATSKIAELVGAQPVTIQAADLAQALATGTVNSFMSSGATGVDTKVWESVKYFYTVDAWLPKNMLVVSKKAYAALDKPTQDALLKAVADAEKRGWQVSEQKTREYLAVLSKNGMTVQPPSAQLKSDMQKVGQTMVDEWAKSAGDDGKAILDAYKK</sequence>
<comment type="caution">
    <text evidence="3">The sequence shown here is derived from an EMBL/GenBank/DDBJ whole genome shotgun (WGS) entry which is preliminary data.</text>
</comment>
<dbReference type="PANTHER" id="PTHR33376:SF4">
    <property type="entry name" value="SIALIC ACID-BINDING PERIPLASMIC PROTEIN SIAP"/>
    <property type="match status" value="1"/>
</dbReference>
<dbReference type="Proteomes" id="UP000245754">
    <property type="component" value="Unassembled WGS sequence"/>
</dbReference>
<dbReference type="AlphaFoldDB" id="A0A316F0N8"/>
<evidence type="ECO:0000313" key="3">
    <source>
        <dbReference type="EMBL" id="PWK37139.1"/>
    </source>
</evidence>
<gene>
    <name evidence="3" type="ORF">C7419_1011021</name>
</gene>
<dbReference type="Pfam" id="PF03480">
    <property type="entry name" value="DctP"/>
    <property type="match status" value="1"/>
</dbReference>
<proteinExistence type="predicted"/>
<evidence type="ECO:0000313" key="4">
    <source>
        <dbReference type="Proteomes" id="UP000245754"/>
    </source>
</evidence>
<feature type="chain" id="PRO_5016252611" evidence="2">
    <location>
        <begin position="32"/>
        <end position="332"/>
    </location>
</feature>
<feature type="signal peptide" evidence="2">
    <location>
        <begin position="1"/>
        <end position="31"/>
    </location>
</feature>
<dbReference type="GeneID" id="98340347"/>
<dbReference type="PANTHER" id="PTHR33376">
    <property type="match status" value="1"/>
</dbReference>
<keyword evidence="4" id="KW-1185">Reference proteome</keyword>
<accession>A0A316F0N8</accession>
<dbReference type="InterPro" id="IPR038404">
    <property type="entry name" value="TRAP_DctP_sf"/>
</dbReference>
<dbReference type="Gene3D" id="3.40.190.170">
    <property type="entry name" value="Bacterial extracellular solute-binding protein, family 7"/>
    <property type="match status" value="1"/>
</dbReference>
<dbReference type="RefSeq" id="WP_109580898.1">
    <property type="nucleotide sequence ID" value="NZ_CAJPUX010000001.1"/>
</dbReference>
<protein>
    <submittedName>
        <fullName evidence="3">TRAP-type C4-dicarboxylate transport system substrate-binding protein</fullName>
    </submittedName>
</protein>
<keyword evidence="1 2" id="KW-0732">Signal</keyword>
<evidence type="ECO:0000256" key="1">
    <source>
        <dbReference type="ARBA" id="ARBA00022729"/>
    </source>
</evidence>